<dbReference type="PRINTS" id="PR00039">
    <property type="entry name" value="HTHLYSR"/>
</dbReference>
<keyword evidence="2" id="KW-0805">Transcription regulation</keyword>
<gene>
    <name evidence="6" type="ORF">SAMN05216272_106229</name>
</gene>
<evidence type="ECO:0000313" key="7">
    <source>
        <dbReference type="Proteomes" id="UP000199636"/>
    </source>
</evidence>
<dbReference type="PANTHER" id="PTHR30419">
    <property type="entry name" value="HTH-TYPE TRANSCRIPTIONAL REGULATOR YBHD"/>
    <property type="match status" value="1"/>
</dbReference>
<dbReference type="GO" id="GO:0005829">
    <property type="term" value="C:cytosol"/>
    <property type="evidence" value="ECO:0007669"/>
    <property type="project" value="TreeGrafter"/>
</dbReference>
<evidence type="ECO:0000313" key="6">
    <source>
        <dbReference type="EMBL" id="SDI17695.1"/>
    </source>
</evidence>
<dbReference type="Gene3D" id="3.40.190.290">
    <property type="match status" value="1"/>
</dbReference>
<dbReference type="GO" id="GO:0003700">
    <property type="term" value="F:DNA-binding transcription factor activity"/>
    <property type="evidence" value="ECO:0007669"/>
    <property type="project" value="InterPro"/>
</dbReference>
<dbReference type="InterPro" id="IPR050950">
    <property type="entry name" value="HTH-type_LysR_regulators"/>
</dbReference>
<evidence type="ECO:0000256" key="2">
    <source>
        <dbReference type="ARBA" id="ARBA00023015"/>
    </source>
</evidence>
<dbReference type="InterPro" id="IPR005119">
    <property type="entry name" value="LysR_subst-bd"/>
</dbReference>
<evidence type="ECO:0000256" key="1">
    <source>
        <dbReference type="ARBA" id="ARBA00009437"/>
    </source>
</evidence>
<dbReference type="AlphaFoldDB" id="A0A1G8IFL5"/>
<dbReference type="SUPFAM" id="SSF46785">
    <property type="entry name" value="Winged helix' DNA-binding domain"/>
    <property type="match status" value="1"/>
</dbReference>
<evidence type="ECO:0000259" key="5">
    <source>
        <dbReference type="PROSITE" id="PS50931"/>
    </source>
</evidence>
<dbReference type="InterPro" id="IPR036388">
    <property type="entry name" value="WH-like_DNA-bd_sf"/>
</dbReference>
<dbReference type="Pfam" id="PF03466">
    <property type="entry name" value="LysR_substrate"/>
    <property type="match status" value="1"/>
</dbReference>
<evidence type="ECO:0000256" key="3">
    <source>
        <dbReference type="ARBA" id="ARBA00023125"/>
    </source>
</evidence>
<dbReference type="STRING" id="428992.SAMN05216272_106229"/>
<dbReference type="PROSITE" id="PS50931">
    <property type="entry name" value="HTH_LYSR"/>
    <property type="match status" value="1"/>
</dbReference>
<dbReference type="PANTHER" id="PTHR30419:SF30">
    <property type="entry name" value="LYSR FAMILY TRANSCRIPTIONAL REGULATOR"/>
    <property type="match status" value="1"/>
</dbReference>
<accession>A0A1G8IFL5</accession>
<keyword evidence="4" id="KW-0804">Transcription</keyword>
<dbReference type="InterPro" id="IPR036390">
    <property type="entry name" value="WH_DNA-bd_sf"/>
</dbReference>
<name>A0A1G8IFL5_9PSED</name>
<proteinExistence type="inferred from homology"/>
<dbReference type="Proteomes" id="UP000199636">
    <property type="component" value="Unassembled WGS sequence"/>
</dbReference>
<dbReference type="Gene3D" id="1.10.10.10">
    <property type="entry name" value="Winged helix-like DNA-binding domain superfamily/Winged helix DNA-binding domain"/>
    <property type="match status" value="1"/>
</dbReference>
<comment type="similarity">
    <text evidence="1">Belongs to the LysR transcriptional regulatory family.</text>
</comment>
<dbReference type="InterPro" id="IPR000847">
    <property type="entry name" value="LysR_HTH_N"/>
</dbReference>
<sequence>MTVKQLRAFLAVAQSLSFAQAGERLHLSQPALSLAIKNLEESLGGQLLVRTTRSVALTPEGETLLPIARRLLADWDNAEELLRQHFTLQLGKVSIAAIPSFAGNLLPSALKAFRDRYPKVNVAVHDVINEQVLEMVRNRRVELGIAFEPESLDGLDFQPFYTDRFVAVVPADSPLAGHSRLTWTQLLTQPFITLQRPSAVRLLLEDSVAASHGRLAVAFESHQLVTIGRMVAQGLGVSAVPRLCVRQMEELGARCVDLSEPSVERRVGLLRLAEHKLSSAAQALSDVLLQIADWPRLQREGSDGGGGAGR</sequence>
<dbReference type="RefSeq" id="WP_090263801.1">
    <property type="nucleotide sequence ID" value="NZ_FNDS01000006.1"/>
</dbReference>
<reference evidence="7" key="1">
    <citation type="submission" date="2016-10" db="EMBL/GenBank/DDBJ databases">
        <authorList>
            <person name="Varghese N."/>
            <person name="Submissions S."/>
        </authorList>
    </citation>
    <scope>NUCLEOTIDE SEQUENCE [LARGE SCALE GENOMIC DNA]</scope>
    <source>
        <strain evidence="7">CCM 7469</strain>
    </source>
</reference>
<keyword evidence="3" id="KW-0238">DNA-binding</keyword>
<keyword evidence="7" id="KW-1185">Reference proteome</keyword>
<organism evidence="6 7">
    <name type="scientific">Pseudomonas panipatensis</name>
    <dbReference type="NCBI Taxonomy" id="428992"/>
    <lineage>
        <taxon>Bacteria</taxon>
        <taxon>Pseudomonadati</taxon>
        <taxon>Pseudomonadota</taxon>
        <taxon>Gammaproteobacteria</taxon>
        <taxon>Pseudomonadales</taxon>
        <taxon>Pseudomonadaceae</taxon>
        <taxon>Pseudomonas</taxon>
    </lineage>
</organism>
<protein>
    <submittedName>
        <fullName evidence="6">LysR family transcriptional regulator, carnitine catabolism transcriptional activator</fullName>
    </submittedName>
</protein>
<feature type="domain" description="HTH lysR-type" evidence="5">
    <location>
        <begin position="1"/>
        <end position="58"/>
    </location>
</feature>
<dbReference type="SUPFAM" id="SSF53850">
    <property type="entry name" value="Periplasmic binding protein-like II"/>
    <property type="match status" value="1"/>
</dbReference>
<dbReference type="FunFam" id="1.10.10.10:FF:000001">
    <property type="entry name" value="LysR family transcriptional regulator"/>
    <property type="match status" value="1"/>
</dbReference>
<dbReference type="OrthoDB" id="646694at2"/>
<dbReference type="CDD" id="cd08440">
    <property type="entry name" value="PBP2_LTTR_like_4"/>
    <property type="match status" value="1"/>
</dbReference>
<dbReference type="EMBL" id="FNDS01000006">
    <property type="protein sequence ID" value="SDI17695.1"/>
    <property type="molecule type" value="Genomic_DNA"/>
</dbReference>
<dbReference type="Pfam" id="PF00126">
    <property type="entry name" value="HTH_1"/>
    <property type="match status" value="1"/>
</dbReference>
<evidence type="ECO:0000256" key="4">
    <source>
        <dbReference type="ARBA" id="ARBA00023163"/>
    </source>
</evidence>
<dbReference type="GO" id="GO:0003677">
    <property type="term" value="F:DNA binding"/>
    <property type="evidence" value="ECO:0007669"/>
    <property type="project" value="UniProtKB-KW"/>
</dbReference>